<feature type="transmembrane region" description="Helical" evidence="1">
    <location>
        <begin position="258"/>
        <end position="276"/>
    </location>
</feature>
<feature type="transmembrane region" description="Helical" evidence="1">
    <location>
        <begin position="192"/>
        <end position="214"/>
    </location>
</feature>
<protein>
    <submittedName>
        <fullName evidence="2">Uncharacterized protein</fullName>
    </submittedName>
</protein>
<keyword evidence="1" id="KW-1133">Transmembrane helix</keyword>
<keyword evidence="1" id="KW-0472">Membrane</keyword>
<dbReference type="Proteomes" id="UP000006056">
    <property type="component" value="Chromosome"/>
</dbReference>
<evidence type="ECO:0000256" key="1">
    <source>
        <dbReference type="SAM" id="Phobius"/>
    </source>
</evidence>
<dbReference type="STRING" id="926566.Terro_0750"/>
<keyword evidence="1" id="KW-0812">Transmembrane</keyword>
<sequence length="458" mass="50283">MNQQNEAQAASQSICNGLVDEASTRTRLLAWLGVLLPIGIFWATCIRYLSPLPVADDYDAVLLFLVHLRHMPTRGAQIAAIIFEQHNEYKLVWLNVVTALQYRLSGHVNFIVLSLLGDLQIMLLAWLLWKSFVRESVRGTCRLALFVPVALILFQTNYAETLDWPMGALQNLGVVTFALLSLWLINQPGTGAFAGACVGLTLAIAASGNGFFLYPVGLLFLWQQRRFKLMAIWTLTTVACAALYFNHYTRFAPGPGNASHPGLHPVFILSFLGSFAGVSLPVIRFASVPAGACVLAGIFIAARRGYHRRNPSIAGFILFLLITALAVSLTRGGLGYVQSLSSRYKIYSDLLLICLYAVGIDFMQGQTAPRRHRAYTWSVAIASVLFLVGTAYGIRSLRTRFQQLNQGLAIYQKSHGMDGPVPLPAHGTADERDGVAAFNVHFRNSLNEAAAANVYHLP</sequence>
<dbReference type="AlphaFoldDB" id="I3ZCW6"/>
<keyword evidence="3" id="KW-1185">Reference proteome</keyword>
<accession>I3ZCW6</accession>
<feature type="transmembrane region" description="Helical" evidence="1">
    <location>
        <begin position="282"/>
        <end position="301"/>
    </location>
</feature>
<dbReference type="KEGG" id="trs:Terro_0750"/>
<dbReference type="RefSeq" id="WP_014784653.1">
    <property type="nucleotide sequence ID" value="NC_018014.1"/>
</dbReference>
<reference evidence="2 3" key="1">
    <citation type="submission" date="2012-06" db="EMBL/GenBank/DDBJ databases">
        <title>Complete genome of Terriglobus roseus DSM 18391.</title>
        <authorList>
            <consortium name="US DOE Joint Genome Institute (JGI-PGF)"/>
            <person name="Lucas S."/>
            <person name="Copeland A."/>
            <person name="Lapidus A."/>
            <person name="Glavina del Rio T."/>
            <person name="Dalin E."/>
            <person name="Tice H."/>
            <person name="Bruce D."/>
            <person name="Goodwin L."/>
            <person name="Pitluck S."/>
            <person name="Peters L."/>
            <person name="Mikhailova N."/>
            <person name="Munk A.C.C."/>
            <person name="Kyrpides N."/>
            <person name="Mavromatis K."/>
            <person name="Ivanova N."/>
            <person name="Brettin T."/>
            <person name="Detter J.C."/>
            <person name="Han C."/>
            <person name="Larimer F."/>
            <person name="Land M."/>
            <person name="Hauser L."/>
            <person name="Markowitz V."/>
            <person name="Cheng J.-F."/>
            <person name="Hugenholtz P."/>
            <person name="Woyke T."/>
            <person name="Wu D."/>
            <person name="Brambilla E."/>
            <person name="Klenk H.-P."/>
            <person name="Eisen J.A."/>
        </authorList>
    </citation>
    <scope>NUCLEOTIDE SEQUENCE [LARGE SCALE GENOMIC DNA]</scope>
    <source>
        <strain evidence="3">DSM 18391 / NRRL B-41598 / KBS 63</strain>
    </source>
</reference>
<feature type="transmembrane region" description="Helical" evidence="1">
    <location>
        <begin position="164"/>
        <end position="185"/>
    </location>
</feature>
<feature type="transmembrane region" description="Helical" evidence="1">
    <location>
        <begin position="226"/>
        <end position="246"/>
    </location>
</feature>
<proteinExistence type="predicted"/>
<dbReference type="OrthoDB" id="109080at2"/>
<feature type="transmembrane region" description="Helical" evidence="1">
    <location>
        <begin position="28"/>
        <end position="49"/>
    </location>
</feature>
<evidence type="ECO:0000313" key="2">
    <source>
        <dbReference type="EMBL" id="AFL87084.1"/>
    </source>
</evidence>
<name>I3ZCW6_TERRK</name>
<dbReference type="HOGENOM" id="CLU_597074_0_0_0"/>
<gene>
    <name evidence="2" type="ordered locus">Terro_0750</name>
</gene>
<evidence type="ECO:0000313" key="3">
    <source>
        <dbReference type="Proteomes" id="UP000006056"/>
    </source>
</evidence>
<feature type="transmembrane region" description="Helical" evidence="1">
    <location>
        <begin position="110"/>
        <end position="129"/>
    </location>
</feature>
<dbReference type="EMBL" id="CP003379">
    <property type="protein sequence ID" value="AFL87084.1"/>
    <property type="molecule type" value="Genomic_DNA"/>
</dbReference>
<feature type="transmembrane region" description="Helical" evidence="1">
    <location>
        <begin position="346"/>
        <end position="363"/>
    </location>
</feature>
<dbReference type="eggNOG" id="ENOG502ZB5D">
    <property type="taxonomic scope" value="Bacteria"/>
</dbReference>
<organism evidence="2 3">
    <name type="scientific">Terriglobus roseus (strain DSM 18391 / NRRL B-41598 / KBS 63)</name>
    <dbReference type="NCBI Taxonomy" id="926566"/>
    <lineage>
        <taxon>Bacteria</taxon>
        <taxon>Pseudomonadati</taxon>
        <taxon>Acidobacteriota</taxon>
        <taxon>Terriglobia</taxon>
        <taxon>Terriglobales</taxon>
        <taxon>Acidobacteriaceae</taxon>
        <taxon>Terriglobus</taxon>
    </lineage>
</organism>
<feature type="transmembrane region" description="Helical" evidence="1">
    <location>
        <begin position="375"/>
        <end position="394"/>
    </location>
</feature>
<feature type="transmembrane region" description="Helical" evidence="1">
    <location>
        <begin position="313"/>
        <end position="334"/>
    </location>
</feature>